<evidence type="ECO:0000259" key="1">
    <source>
        <dbReference type="PROSITE" id="PS50943"/>
    </source>
</evidence>
<evidence type="ECO:0000313" key="2">
    <source>
        <dbReference type="EMBL" id="KJY54605.1"/>
    </source>
</evidence>
<dbReference type="OrthoDB" id="2310942at2"/>
<geneLocation type="plasmid" evidence="2">
    <name>pHma8p2</name>
</geneLocation>
<dbReference type="SUPFAM" id="SSF47413">
    <property type="entry name" value="lambda repressor-like DNA-binding domains"/>
    <property type="match status" value="1"/>
</dbReference>
<name>A0A0F4L7J7_9LACO</name>
<dbReference type="InterPro" id="IPR010057">
    <property type="entry name" value="Transcription_activator_Rgg_C"/>
</dbReference>
<dbReference type="InterPro" id="IPR001387">
    <property type="entry name" value="Cro/C1-type_HTH"/>
</dbReference>
<dbReference type="RefSeq" id="WP_046325910.1">
    <property type="nucleotide sequence ID" value="NZ_KQ034027.1"/>
</dbReference>
<dbReference type="Gene3D" id="1.10.260.40">
    <property type="entry name" value="lambda repressor-like DNA-binding domains"/>
    <property type="match status" value="1"/>
</dbReference>
<evidence type="ECO:0000313" key="3">
    <source>
        <dbReference type="Proteomes" id="UP000033531"/>
    </source>
</evidence>
<dbReference type="InterPro" id="IPR053163">
    <property type="entry name" value="HTH-type_regulator_Rgg"/>
</dbReference>
<sequence>MTIGELLKDCRIQQKKTQKQWVNDVVSPSFYAKVEKNLSSISADNLIELLNVNKISLTDFFGKLNHQAKTVHDENLEIDRMVNEAYYQNSVHDLQQIRNFVAESDFPNKEDKLDIIDIFIAIINKNLSSIDSGVIDRLKERTFDVSHFNSDSLRLYCNLMSFYDLDSNLLISKRVIRQFIGSSSIDIQKLVLSIIINMMILCIRNKRFEETEFYVSSEKQIKTKPDIFFYKTIAPAFENIVKYHYDQNPKYLNKIQIIIKSVKIAGMPSYSEELEELMIANK</sequence>
<dbReference type="AlphaFoldDB" id="A0A0F4L7J7"/>
<dbReference type="HOGENOM" id="CLU_072045_3_0_9"/>
<dbReference type="PROSITE" id="PS50943">
    <property type="entry name" value="HTH_CROC1"/>
    <property type="match status" value="1"/>
</dbReference>
<dbReference type="InterPro" id="IPR010982">
    <property type="entry name" value="Lambda_DNA-bd_dom_sf"/>
</dbReference>
<dbReference type="Pfam" id="PF21259">
    <property type="entry name" value="Rgg_C"/>
    <property type="match status" value="1"/>
</dbReference>
<organism evidence="2 3">
    <name type="scientific">Lactobacillus melliventris</name>
    <dbReference type="NCBI Taxonomy" id="1218507"/>
    <lineage>
        <taxon>Bacteria</taxon>
        <taxon>Bacillati</taxon>
        <taxon>Bacillota</taxon>
        <taxon>Bacilli</taxon>
        <taxon>Lactobacillales</taxon>
        <taxon>Lactobacillaceae</taxon>
        <taxon>Lactobacillus</taxon>
    </lineage>
</organism>
<proteinExistence type="predicted"/>
<gene>
    <name evidence="2" type="ORF">JF74_19870</name>
</gene>
<comment type="caution">
    <text evidence="2">The sequence shown here is derived from an EMBL/GenBank/DDBJ whole genome shotgun (WGS) entry which is preliminary data.</text>
</comment>
<reference evidence="2 3" key="1">
    <citation type="submission" date="2015-01" db="EMBL/GenBank/DDBJ databases">
        <title>Comparative genomics of the lactic acid bacteria isolated from the honey bee gut.</title>
        <authorList>
            <person name="Ellegaard K.M."/>
            <person name="Tamarit D."/>
            <person name="Javelind E."/>
            <person name="Olofsson T."/>
            <person name="Andersson S.G."/>
            <person name="Vasquez A."/>
        </authorList>
    </citation>
    <scope>NUCLEOTIDE SEQUENCE [LARGE SCALE GENOMIC DNA]</scope>
    <source>
        <strain evidence="2 3">Hma8</strain>
        <plasmid evidence="2">pHma8p2</plasmid>
    </source>
</reference>
<dbReference type="GO" id="GO:0003677">
    <property type="term" value="F:DNA binding"/>
    <property type="evidence" value="ECO:0007669"/>
    <property type="project" value="InterPro"/>
</dbReference>
<feature type="domain" description="HTH cro/C1-type" evidence="1">
    <location>
        <begin position="26"/>
        <end position="60"/>
    </location>
</feature>
<dbReference type="EMBL" id="JXLI01000022">
    <property type="protein sequence ID" value="KJY54605.1"/>
    <property type="molecule type" value="Genomic_DNA"/>
</dbReference>
<dbReference type="Gene3D" id="1.25.40.400">
    <property type="match status" value="1"/>
</dbReference>
<dbReference type="Proteomes" id="UP000033531">
    <property type="component" value="Unassembled WGS sequence"/>
</dbReference>
<keyword evidence="2" id="KW-0614">Plasmid</keyword>
<dbReference type="NCBIfam" id="TIGR01716">
    <property type="entry name" value="RGG_Cterm"/>
    <property type="match status" value="1"/>
</dbReference>
<dbReference type="PATRIC" id="fig|1218507.3.peg.139"/>
<accession>A0A0F4L7J7</accession>
<protein>
    <recommendedName>
        <fullName evidence="1">HTH cro/C1-type domain-containing protein</fullName>
    </recommendedName>
</protein>
<dbReference type="PANTHER" id="PTHR37038">
    <property type="entry name" value="TRANSCRIPTIONAL REGULATOR-RELATED"/>
    <property type="match status" value="1"/>
</dbReference>